<keyword evidence="2" id="KW-1185">Reference proteome</keyword>
<name>A0AAE1MVX2_9FABA</name>
<proteinExistence type="predicted"/>
<gene>
    <name evidence="1" type="ORF">QN277_016090</name>
</gene>
<organism evidence="1 2">
    <name type="scientific">Acacia crassicarpa</name>
    <name type="common">northern wattle</name>
    <dbReference type="NCBI Taxonomy" id="499986"/>
    <lineage>
        <taxon>Eukaryota</taxon>
        <taxon>Viridiplantae</taxon>
        <taxon>Streptophyta</taxon>
        <taxon>Embryophyta</taxon>
        <taxon>Tracheophyta</taxon>
        <taxon>Spermatophyta</taxon>
        <taxon>Magnoliopsida</taxon>
        <taxon>eudicotyledons</taxon>
        <taxon>Gunneridae</taxon>
        <taxon>Pentapetalae</taxon>
        <taxon>rosids</taxon>
        <taxon>fabids</taxon>
        <taxon>Fabales</taxon>
        <taxon>Fabaceae</taxon>
        <taxon>Caesalpinioideae</taxon>
        <taxon>mimosoid clade</taxon>
        <taxon>Acacieae</taxon>
        <taxon>Acacia</taxon>
    </lineage>
</organism>
<reference evidence="1" key="1">
    <citation type="submission" date="2023-10" db="EMBL/GenBank/DDBJ databases">
        <title>Chromosome-level genome of the transformable northern wattle, Acacia crassicarpa.</title>
        <authorList>
            <person name="Massaro I."/>
            <person name="Sinha N.R."/>
            <person name="Poethig S."/>
            <person name="Leichty A.R."/>
        </authorList>
    </citation>
    <scope>NUCLEOTIDE SEQUENCE</scope>
    <source>
        <strain evidence="1">Acra3RX</strain>
        <tissue evidence="1">Leaf</tissue>
    </source>
</reference>
<accession>A0AAE1MVX2</accession>
<dbReference type="EMBL" id="JAWXYG010000003">
    <property type="protein sequence ID" value="KAK4278215.1"/>
    <property type="molecule type" value="Genomic_DNA"/>
</dbReference>
<sequence length="77" mass="8708">MTEAACERSHTLSHGLTALKKSNVRICSPILRLPFHLTISNKQQNIPFLLSFFDLHLPNLLSDLCLPPLLQIAFRGR</sequence>
<dbReference type="Proteomes" id="UP001293593">
    <property type="component" value="Unassembled WGS sequence"/>
</dbReference>
<protein>
    <submittedName>
        <fullName evidence="1">Uncharacterized protein</fullName>
    </submittedName>
</protein>
<comment type="caution">
    <text evidence="1">The sequence shown here is derived from an EMBL/GenBank/DDBJ whole genome shotgun (WGS) entry which is preliminary data.</text>
</comment>
<evidence type="ECO:0000313" key="1">
    <source>
        <dbReference type="EMBL" id="KAK4278215.1"/>
    </source>
</evidence>
<evidence type="ECO:0000313" key="2">
    <source>
        <dbReference type="Proteomes" id="UP001293593"/>
    </source>
</evidence>
<dbReference type="AlphaFoldDB" id="A0AAE1MVX2"/>